<evidence type="ECO:0000256" key="2">
    <source>
        <dbReference type="ARBA" id="ARBA00005992"/>
    </source>
</evidence>
<gene>
    <name evidence="9" type="ORF">L2725_18560</name>
</gene>
<evidence type="ECO:0000256" key="3">
    <source>
        <dbReference type="ARBA" id="ARBA00022679"/>
    </source>
</evidence>
<evidence type="ECO:0000256" key="7">
    <source>
        <dbReference type="SAM" id="SignalP"/>
    </source>
</evidence>
<dbReference type="Pfam" id="PF03734">
    <property type="entry name" value="YkuD"/>
    <property type="match status" value="1"/>
</dbReference>
<comment type="pathway">
    <text evidence="1">Cell wall biogenesis; peptidoglycan biosynthesis.</text>
</comment>
<evidence type="ECO:0000256" key="5">
    <source>
        <dbReference type="ARBA" id="ARBA00022984"/>
    </source>
</evidence>
<dbReference type="PANTHER" id="PTHR36699:SF1">
    <property type="entry name" value="L,D-TRANSPEPTIDASE YAFK-RELATED"/>
    <property type="match status" value="1"/>
</dbReference>
<organism evidence="9 10">
    <name type="scientific">Shewanella corallii</name>
    <dbReference type="NCBI Taxonomy" id="560080"/>
    <lineage>
        <taxon>Bacteria</taxon>
        <taxon>Pseudomonadati</taxon>
        <taxon>Pseudomonadota</taxon>
        <taxon>Gammaproteobacteria</taxon>
        <taxon>Alteromonadales</taxon>
        <taxon>Shewanellaceae</taxon>
        <taxon>Shewanella</taxon>
    </lineage>
</organism>
<evidence type="ECO:0000256" key="4">
    <source>
        <dbReference type="ARBA" id="ARBA00022960"/>
    </source>
</evidence>
<evidence type="ECO:0000259" key="8">
    <source>
        <dbReference type="Pfam" id="PF03734"/>
    </source>
</evidence>
<evidence type="ECO:0000313" key="10">
    <source>
        <dbReference type="Proteomes" id="UP001202831"/>
    </source>
</evidence>
<dbReference type="InterPro" id="IPR038063">
    <property type="entry name" value="Transpep_catalytic_dom"/>
</dbReference>
<feature type="chain" id="PRO_5045680588" evidence="7">
    <location>
        <begin position="18"/>
        <end position="87"/>
    </location>
</feature>
<keyword evidence="4" id="KW-0133">Cell shape</keyword>
<keyword evidence="7" id="KW-0732">Signal</keyword>
<sequence length="87" mass="10174">MKFLMPLLLLFTNISWAGVDLVKVDKSEHKMYLYDGDELVREYHVVFGGEPKGHKQQEGDQKTPEGTYTLDYKNESSSFYRSMHIRV</sequence>
<name>A0ABT0NBC4_9GAMM</name>
<keyword evidence="6" id="KW-0961">Cell wall biogenesis/degradation</keyword>
<reference evidence="9 10" key="1">
    <citation type="submission" date="2022-01" db="EMBL/GenBank/DDBJ databases">
        <title>Whole genome-based taxonomy of the Shewanellaceae.</title>
        <authorList>
            <person name="Martin-Rodriguez A.J."/>
        </authorList>
    </citation>
    <scope>NUCLEOTIDE SEQUENCE [LARGE SCALE GENOMIC DNA]</scope>
    <source>
        <strain evidence="9 10">DSM 21332</strain>
    </source>
</reference>
<dbReference type="CDD" id="cd16913">
    <property type="entry name" value="YkuD_like"/>
    <property type="match status" value="1"/>
</dbReference>
<feature type="signal peptide" evidence="7">
    <location>
        <begin position="1"/>
        <end position="17"/>
    </location>
</feature>
<dbReference type="PANTHER" id="PTHR36699">
    <property type="entry name" value="LD-TRANSPEPTIDASE"/>
    <property type="match status" value="1"/>
</dbReference>
<feature type="domain" description="L,D-TPase catalytic" evidence="8">
    <location>
        <begin position="21"/>
        <end position="78"/>
    </location>
</feature>
<dbReference type="RefSeq" id="WP_249250323.1">
    <property type="nucleotide sequence ID" value="NZ_JAKIKT010000008.1"/>
</dbReference>
<evidence type="ECO:0000256" key="1">
    <source>
        <dbReference type="ARBA" id="ARBA00004752"/>
    </source>
</evidence>
<proteinExistence type="inferred from homology"/>
<dbReference type="Proteomes" id="UP001202831">
    <property type="component" value="Unassembled WGS sequence"/>
</dbReference>
<keyword evidence="3" id="KW-0808">Transferase</keyword>
<evidence type="ECO:0000313" key="9">
    <source>
        <dbReference type="EMBL" id="MCL2915761.1"/>
    </source>
</evidence>
<keyword evidence="10" id="KW-1185">Reference proteome</keyword>
<dbReference type="InterPro" id="IPR005490">
    <property type="entry name" value="LD_TPept_cat_dom"/>
</dbReference>
<comment type="similarity">
    <text evidence="2">Belongs to the YkuD family.</text>
</comment>
<evidence type="ECO:0000256" key="6">
    <source>
        <dbReference type="ARBA" id="ARBA00023316"/>
    </source>
</evidence>
<dbReference type="SUPFAM" id="SSF141523">
    <property type="entry name" value="L,D-transpeptidase catalytic domain-like"/>
    <property type="match status" value="1"/>
</dbReference>
<protein>
    <submittedName>
        <fullName evidence="9">L,D-transpeptidase family protein</fullName>
    </submittedName>
</protein>
<keyword evidence="5" id="KW-0573">Peptidoglycan synthesis</keyword>
<dbReference type="Gene3D" id="2.40.440.10">
    <property type="entry name" value="L,D-transpeptidase catalytic domain-like"/>
    <property type="match status" value="1"/>
</dbReference>
<dbReference type="EMBL" id="JAKIKT010000008">
    <property type="protein sequence ID" value="MCL2915761.1"/>
    <property type="molecule type" value="Genomic_DNA"/>
</dbReference>
<accession>A0ABT0NBC4</accession>
<comment type="caution">
    <text evidence="9">The sequence shown here is derived from an EMBL/GenBank/DDBJ whole genome shotgun (WGS) entry which is preliminary data.</text>
</comment>